<name>A0ACD3AK73_9AGAR</name>
<keyword evidence="2" id="KW-1185">Reference proteome</keyword>
<gene>
    <name evidence="1" type="ORF">BDN72DRAFT_880483</name>
</gene>
<dbReference type="EMBL" id="ML208414">
    <property type="protein sequence ID" value="TFK66160.1"/>
    <property type="molecule type" value="Genomic_DNA"/>
</dbReference>
<evidence type="ECO:0000313" key="2">
    <source>
        <dbReference type="Proteomes" id="UP000308600"/>
    </source>
</evidence>
<reference evidence="1 2" key="1">
    <citation type="journal article" date="2019" name="Nat. Ecol. Evol.">
        <title>Megaphylogeny resolves global patterns of mushroom evolution.</title>
        <authorList>
            <person name="Varga T."/>
            <person name="Krizsan K."/>
            <person name="Foldi C."/>
            <person name="Dima B."/>
            <person name="Sanchez-Garcia M."/>
            <person name="Sanchez-Ramirez S."/>
            <person name="Szollosi G.J."/>
            <person name="Szarkandi J.G."/>
            <person name="Papp V."/>
            <person name="Albert L."/>
            <person name="Andreopoulos W."/>
            <person name="Angelini C."/>
            <person name="Antonin V."/>
            <person name="Barry K.W."/>
            <person name="Bougher N.L."/>
            <person name="Buchanan P."/>
            <person name="Buyck B."/>
            <person name="Bense V."/>
            <person name="Catcheside P."/>
            <person name="Chovatia M."/>
            <person name="Cooper J."/>
            <person name="Damon W."/>
            <person name="Desjardin D."/>
            <person name="Finy P."/>
            <person name="Geml J."/>
            <person name="Haridas S."/>
            <person name="Hughes K."/>
            <person name="Justo A."/>
            <person name="Karasinski D."/>
            <person name="Kautmanova I."/>
            <person name="Kiss B."/>
            <person name="Kocsube S."/>
            <person name="Kotiranta H."/>
            <person name="LaButti K.M."/>
            <person name="Lechner B.E."/>
            <person name="Liimatainen K."/>
            <person name="Lipzen A."/>
            <person name="Lukacs Z."/>
            <person name="Mihaltcheva S."/>
            <person name="Morgado L.N."/>
            <person name="Niskanen T."/>
            <person name="Noordeloos M.E."/>
            <person name="Ohm R.A."/>
            <person name="Ortiz-Santana B."/>
            <person name="Ovrebo C."/>
            <person name="Racz N."/>
            <person name="Riley R."/>
            <person name="Savchenko A."/>
            <person name="Shiryaev A."/>
            <person name="Soop K."/>
            <person name="Spirin V."/>
            <person name="Szebenyi C."/>
            <person name="Tomsovsky M."/>
            <person name="Tulloss R.E."/>
            <person name="Uehling J."/>
            <person name="Grigoriev I.V."/>
            <person name="Vagvolgyi C."/>
            <person name="Papp T."/>
            <person name="Martin F.M."/>
            <person name="Miettinen O."/>
            <person name="Hibbett D.S."/>
            <person name="Nagy L.G."/>
        </authorList>
    </citation>
    <scope>NUCLEOTIDE SEQUENCE [LARGE SCALE GENOMIC DNA]</scope>
    <source>
        <strain evidence="1 2">NL-1719</strain>
    </source>
</reference>
<protein>
    <submittedName>
        <fullName evidence="1">Cullin-domain-containing protein</fullName>
    </submittedName>
</protein>
<sequence length="459" mass="52753">MYSEMSTIPESLKPVSEKFRGHIEAAGLSAVSTFIERLLATEDKLKPDPTAYINILLEVYGKYLEITNRIFQRDQEFLTSLDKACEEFINHNAAADAIRNGSPGLLARHLDRLLRKSRHASGDDFERSLDQAIIIFRFLSDKEAFRTLYRSRLHLRLIHGVPISREEKVVSKLTLEMEPYGSAYTQPLEQILSDARKSEDLTNSFANWVQQHKSDADIPTNALVFPLGKDKEYWLRSPSAVAPDFVIPPVLLPTYEKLETYYGSQHSGRKLTLLWNSSRNEVRTNYLHREYTFIVATFHMAILLQYNAHESLSVGDLIKSTGIVEGYLIQVLSYLVKWNILIHDKESKRYGLNMAFTAPATRCNFYAPMTIEADEEAARLEQKIADDRKYEIQSIVYSLVRRRPNIPHQTLICESVHALSQKRTPKIPEIKKAIEVLIEKEYIERVDNKTGIVMYQKIA</sequence>
<evidence type="ECO:0000313" key="1">
    <source>
        <dbReference type="EMBL" id="TFK66160.1"/>
    </source>
</evidence>
<dbReference type="Proteomes" id="UP000308600">
    <property type="component" value="Unassembled WGS sequence"/>
</dbReference>
<proteinExistence type="predicted"/>
<accession>A0ACD3AK73</accession>
<organism evidence="1 2">
    <name type="scientific">Pluteus cervinus</name>
    <dbReference type="NCBI Taxonomy" id="181527"/>
    <lineage>
        <taxon>Eukaryota</taxon>
        <taxon>Fungi</taxon>
        <taxon>Dikarya</taxon>
        <taxon>Basidiomycota</taxon>
        <taxon>Agaricomycotina</taxon>
        <taxon>Agaricomycetes</taxon>
        <taxon>Agaricomycetidae</taxon>
        <taxon>Agaricales</taxon>
        <taxon>Pluteineae</taxon>
        <taxon>Pluteaceae</taxon>
        <taxon>Pluteus</taxon>
    </lineage>
</organism>